<dbReference type="Pfam" id="PF01390">
    <property type="entry name" value="SEA"/>
    <property type="match status" value="1"/>
</dbReference>
<feature type="domain" description="EGF-like" evidence="20">
    <location>
        <begin position="2020"/>
        <end position="2058"/>
    </location>
</feature>
<keyword evidence="6" id="KW-0677">Repeat</keyword>
<dbReference type="InterPro" id="IPR018097">
    <property type="entry name" value="EGF_Ca-bd_CS"/>
</dbReference>
<dbReference type="InterPro" id="IPR052235">
    <property type="entry name" value="Nephronectin_domain"/>
</dbReference>
<gene>
    <name evidence="22" type="ORF">CAMP_LOCUS8003</name>
</gene>
<feature type="domain" description="EGF-like" evidence="20">
    <location>
        <begin position="965"/>
        <end position="1004"/>
    </location>
</feature>
<feature type="domain" description="EGF-like" evidence="20">
    <location>
        <begin position="615"/>
        <end position="655"/>
    </location>
</feature>
<dbReference type="FunFam" id="2.10.25.10:FF:000822">
    <property type="entry name" value="Transmembrane matrix receptor MUP-4"/>
    <property type="match status" value="1"/>
</dbReference>
<evidence type="ECO:0000256" key="3">
    <source>
        <dbReference type="ARBA" id="ARBA00022536"/>
    </source>
</evidence>
<dbReference type="Pfam" id="PF12661">
    <property type="entry name" value="hEGF"/>
    <property type="match status" value="5"/>
</dbReference>
<dbReference type="PROSITE" id="PS01186">
    <property type="entry name" value="EGF_2"/>
    <property type="match status" value="1"/>
</dbReference>
<feature type="region of interest" description="Disordered" evidence="16">
    <location>
        <begin position="3683"/>
        <end position="3759"/>
    </location>
</feature>
<dbReference type="SUPFAM" id="SSF53300">
    <property type="entry name" value="vWA-like"/>
    <property type="match status" value="1"/>
</dbReference>
<dbReference type="GO" id="GO:0030056">
    <property type="term" value="C:hemidesmosome"/>
    <property type="evidence" value="ECO:0007669"/>
    <property type="project" value="UniProtKB-SubCell"/>
</dbReference>
<dbReference type="PROSITE" id="PS00022">
    <property type="entry name" value="EGF_1"/>
    <property type="match status" value="1"/>
</dbReference>
<feature type="disulfide bond" evidence="15">
    <location>
        <begin position="3385"/>
        <end position="3402"/>
    </location>
</feature>
<evidence type="ECO:0000256" key="11">
    <source>
        <dbReference type="ARBA" id="ARBA00023157"/>
    </source>
</evidence>
<dbReference type="Pfam" id="PF23427">
    <property type="entry name" value="EGF_4"/>
    <property type="match status" value="1"/>
</dbReference>
<feature type="chain" id="PRO_5040454712" evidence="18">
    <location>
        <begin position="22"/>
        <end position="3759"/>
    </location>
</feature>
<feature type="domain" description="EGF-like" evidence="20">
    <location>
        <begin position="2216"/>
        <end position="2255"/>
    </location>
</feature>
<dbReference type="SUPFAM" id="SSF57184">
    <property type="entry name" value="Growth factor receptor domain"/>
    <property type="match status" value="4"/>
</dbReference>
<dbReference type="InterPro" id="IPR001881">
    <property type="entry name" value="EGF-like_Ca-bd_dom"/>
</dbReference>
<dbReference type="Gene3D" id="3.40.50.410">
    <property type="entry name" value="von Willebrand factor, type A domain"/>
    <property type="match status" value="1"/>
</dbReference>
<dbReference type="InterPro" id="IPR057353">
    <property type="entry name" value="TNFR_nem"/>
</dbReference>
<dbReference type="FunFam" id="2.10.25.10:FF:000291">
    <property type="entry name" value="Transmembrane matrix receptor MUP-4"/>
    <property type="match status" value="3"/>
</dbReference>
<dbReference type="GO" id="GO:0007155">
    <property type="term" value="P:cell adhesion"/>
    <property type="evidence" value="ECO:0007669"/>
    <property type="project" value="UniProtKB-KW"/>
</dbReference>
<dbReference type="PRINTS" id="PR00453">
    <property type="entry name" value="VWFADOMAIN"/>
</dbReference>
<dbReference type="SUPFAM" id="SSF57196">
    <property type="entry name" value="EGF/Laminin"/>
    <property type="match status" value="12"/>
</dbReference>
<feature type="domain" description="EGF-like" evidence="20">
    <location>
        <begin position="2460"/>
        <end position="2499"/>
    </location>
</feature>
<feature type="domain" description="EGF-like" evidence="20">
    <location>
        <begin position="1077"/>
        <end position="1114"/>
    </location>
</feature>
<feature type="domain" description="EGF-like" evidence="20">
    <location>
        <begin position="518"/>
        <end position="556"/>
    </location>
</feature>
<evidence type="ECO:0000256" key="14">
    <source>
        <dbReference type="ARBA" id="ARBA00060371"/>
    </source>
</evidence>
<feature type="compositionally biased region" description="Low complexity" evidence="16">
    <location>
        <begin position="3748"/>
        <end position="3759"/>
    </location>
</feature>
<feature type="domain" description="EGF-like" evidence="20">
    <location>
        <begin position="2622"/>
        <end position="2661"/>
    </location>
</feature>
<dbReference type="InterPro" id="IPR049883">
    <property type="entry name" value="NOTCH1_EGF-like"/>
</dbReference>
<dbReference type="OrthoDB" id="4405280at2759"/>
<feature type="domain" description="EGF-like" evidence="20">
    <location>
        <begin position="1176"/>
        <end position="1215"/>
    </location>
</feature>
<dbReference type="FunFam" id="3.40.50.410:FF:000047">
    <property type="entry name" value="von Willebrand factor A domain containing 2"/>
    <property type="match status" value="1"/>
</dbReference>
<feature type="domain" description="EGF-like" evidence="20">
    <location>
        <begin position="1714"/>
        <end position="1761"/>
    </location>
</feature>
<feature type="domain" description="EGF-like" evidence="20">
    <location>
        <begin position="1614"/>
        <end position="1652"/>
    </location>
</feature>
<feature type="domain" description="EGF-like" evidence="20">
    <location>
        <begin position="2119"/>
        <end position="2158"/>
    </location>
</feature>
<comment type="subcellular location">
    <subcellularLocation>
        <location evidence="14">Cell junction</location>
        <location evidence="14">Hemidesmosome</location>
    </subcellularLocation>
    <subcellularLocation>
        <location evidence="1">Cell membrane</location>
        <topology evidence="1">Single-pass membrane protein</topology>
    </subcellularLocation>
</comment>
<feature type="domain" description="EGF-like" evidence="20">
    <location>
        <begin position="667"/>
        <end position="705"/>
    </location>
</feature>
<dbReference type="InterPro" id="IPR000152">
    <property type="entry name" value="EGF-type_Asp/Asn_hydroxyl_site"/>
</dbReference>
<feature type="domain" description="SEA" evidence="19">
    <location>
        <begin position="3054"/>
        <end position="3179"/>
    </location>
</feature>
<dbReference type="Pfam" id="PF00008">
    <property type="entry name" value="EGF"/>
    <property type="match status" value="3"/>
</dbReference>
<feature type="domain" description="EGF-like" evidence="20">
    <location>
        <begin position="2767"/>
        <end position="2806"/>
    </location>
</feature>
<dbReference type="GO" id="GO:0005886">
    <property type="term" value="C:plasma membrane"/>
    <property type="evidence" value="ECO:0007669"/>
    <property type="project" value="UniProtKB-SubCell"/>
</dbReference>
<feature type="domain" description="EGF-like" evidence="20">
    <location>
        <begin position="1765"/>
        <end position="1804"/>
    </location>
</feature>
<dbReference type="CDD" id="cd00054">
    <property type="entry name" value="EGF_CA"/>
    <property type="match status" value="9"/>
</dbReference>
<feature type="transmembrane region" description="Helical" evidence="17">
    <location>
        <begin position="3422"/>
        <end position="3443"/>
    </location>
</feature>
<feature type="domain" description="EGF-like" evidence="20">
    <location>
        <begin position="2672"/>
        <end position="2711"/>
    </location>
</feature>
<feature type="domain" description="EGF-like" evidence="20">
    <location>
        <begin position="1969"/>
        <end position="2007"/>
    </location>
</feature>
<dbReference type="Gene3D" id="2.10.25.10">
    <property type="entry name" value="Laminin"/>
    <property type="match status" value="33"/>
</dbReference>
<dbReference type="InterPro" id="IPR013032">
    <property type="entry name" value="EGF-like_CS"/>
</dbReference>
<evidence type="ECO:0000256" key="2">
    <source>
        <dbReference type="ARBA" id="ARBA00022475"/>
    </source>
</evidence>
<evidence type="ECO:0000256" key="4">
    <source>
        <dbReference type="ARBA" id="ARBA00022692"/>
    </source>
</evidence>
<feature type="domain" description="EGF-like" evidence="20">
    <location>
        <begin position="3277"/>
        <end position="3314"/>
    </location>
</feature>
<feature type="compositionally biased region" description="Basic and acidic residues" evidence="16">
    <location>
        <begin position="3691"/>
        <end position="3702"/>
    </location>
</feature>
<dbReference type="PANTHER" id="PTHR24050">
    <property type="entry name" value="PA14 DOMAIN-CONTAINING PROTEIN"/>
    <property type="match status" value="1"/>
</dbReference>
<keyword evidence="8" id="KW-0965">Cell junction</keyword>
<keyword evidence="9 17" id="KW-1133">Transmembrane helix</keyword>
<dbReference type="PRINTS" id="PR00261">
    <property type="entry name" value="LDLRECEPTOR"/>
</dbReference>
<reference evidence="22" key="1">
    <citation type="submission" date="2022-11" db="EMBL/GenBank/DDBJ databases">
        <authorList>
            <person name="Kikuchi T."/>
        </authorList>
    </citation>
    <scope>NUCLEOTIDE SEQUENCE</scope>
    <source>
        <strain evidence="22">PS1010</strain>
    </source>
</reference>
<dbReference type="Pfam" id="PF25478">
    <property type="entry name" value="EGF_Mua-3"/>
    <property type="match status" value="1"/>
</dbReference>
<evidence type="ECO:0000256" key="7">
    <source>
        <dbReference type="ARBA" id="ARBA00022889"/>
    </source>
</evidence>
<evidence type="ECO:0000256" key="13">
    <source>
        <dbReference type="ARBA" id="ARBA00023180"/>
    </source>
</evidence>
<keyword evidence="5 18" id="KW-0732">Signal</keyword>
<evidence type="ECO:0000256" key="5">
    <source>
        <dbReference type="ARBA" id="ARBA00022729"/>
    </source>
</evidence>
<sequence>MNILISIIYLLLFFEPPPVFGGGEETGLVKRCREKEEFQCLVDGECISMKKWQDGIDDCFDGSDEACMPWQFDCQFGSPRCVSRKQLNDGKIDCYSGFDEGCPAHFFVCKDRSGCIEPAKYLDGIADCKDRSDEPCAQTQFQCADGSKCISKKLFQDGNDDCVDGSDEECTASQFSCQCGAVRCVGRNAISDGSWDCEDGSDELHNQTDICADGKPARNGGINSLSIGTIQICAVENPCKPELGQICIVIGGSWRCVCKLGTVRPIGSVKCIPVELLSRYLKNPVSNCTELGMQFGSLRELQLLRIQKKSDIRRAPQKFEISRTTPDGFLIGEQSEKVPFMFQIDSEEHGISDETIDTYGTGLPPETIKFQRDEHQCDPTSNQSCHGQLQECQLQADSKFRCSCQIGTVFMDGECRELRNECLEGSHNCAKEAMCVDAVIGYECLCREGYLDTSLEPRTKPGRSCLKLINECSIGGKNNCSPNAKCFDKPIGYSCRCQQGFVDVSEEARKPGRKCVKAINECATNEHNCDKNAVCIDLPIGFSCRCPFGFTDVGLDSNFPGRKCVDATLECVGCNSTFAQCVETKTKNRVCTCLPGYLDMSPITPGLNCQRLQKRANPCQDYSLHDCDPLAECFSEQPGYFQCKCPNGFSDVSPDAKRSPGRKCVRAVDECSLGRHTCDQHADCLDTSDGYTCKCRNGWRDVSTDPLRSPGRTCKKADMCSHIDCAVEAECRETPIGPMCQCVSGYVDVSRQHGKPSGRVCRAVVNECAERRHDCSPNASCIDTADGFTCRCLDGYRDDSPDSFKNPGKICVKSFVPDPPECDVSDPMSCDQRKREVCLFVSNTYKCRCASGYSRLPDGRCVVINECQHSRLNTCGKNAECIDLAEGYTCQCRSGYADISPTGQPGRICRARINECSNKEKYKVDCSEDAICVDTDDSYTCQCRPGFADVSAAFNRLPGRRCIEAVNECSSRNLNDCSQNAICEDAKEGYICSCRPGYVDTSSNATHYPGRICTKPVEKIVKTSSSQHESSFSTDSCDPKQAQCGSNEICTDRLARGHYTCECAENAFRFTDGTCRLYSACSKKNTCDRNAICLNRFDEYTCQCRPGFIDVSDDLNRLPGRKCKELINECATADNECSPFARCIDATDGYACQCLDGYIDVSSRHGQRPGRKCTSAANECSDKSLNTCDENSDCIDTPDGYTCQCYGGFIDVSSNANLPPGRVCTVQTTCPKQKTDLVFLIDGSGSIGSYVFKNEVLRFVREFVELFEIGRDKTRVGLIQYSDQIRHEFDLDQYGDKQSLLRGISETQYLTGLTRTGAAIQHMVQEGFSERRGARPRQNDIARVAIILTDGRSQDNVTAPASAARKLSINTFAIGVTDHVLASELESIAGSPSRWFYVDKFKDLDTRLRSMIQKAACPSPTRQETSPEGECNPRTQTGCDRTLNERCISENGRPRCSCPSGFSRHPLTRVCGGDLCNPQLITSCIFPEECQITPYSNYRCACPEGYNRDYRSGFCVSVKEIRIEPQHDGDCHNGGVSCSTNEHCVNGGAHWYCQCLPGFERTRSGQCTYPGSCNPSDPNSCNIRKREQCLPNGNLYTCQCARNEKRHPITEICLKNECMTGEHDCDRSARCIDTDEGYLCVCPTGFIDHSPNPIARPGRLCVAEQNECLDGTNKCSPNALCTDTESGYICRCKPGFVDYSPNPQSQSGMVCKELVNECSSPRLNTCSRDAHCIDTIEGYSCICKPGFTDMDEFRNPGRVCQKVQQNDKCSIGKNDCDRNARCIQIGDNDYSCSCPPGFKDKSPSSSQPGRLCIPVIPECDNPTLNDCDSPDRAICTDTDDGYMCRCRHGFLDISPNIRTKPGRLCKPLQNECALGIDDCARDGGICEDTPDAYNCRCAMNYLDVSYDRVNRPGRKCKRLINECTTGQNDCSREGLCTDTEDSYICACPDTHIDLSPDTVNRPGRRCLRRINECTSNRHDCSPNSDCIDTQESFTCKCRDDFVDESPNISQRPGRVCRPALVDECRTGKHDCHSDAICQDLPHGYTCQCRDGFLDVSPHRSTHPGRICQLRPTPPPPECRLDGSNQCKVHLNEVCRLVGGEPKCSCPENYHRDSSGSCSVINECLFAQLNDCHTSAECIDQINGYTCRCRNGYKDIGSGNRPGRMCKQMVNECEFPHLNDCSQHARCIDLEEGYECKCNQGYMDQSNGRPGRICKQMIDECSRPSLNTCDRNAQCFDEKEGYRCECNSGYIDVSPSLKGRACRQLINECANPRLNDCDKNAQCRDTTDSYECECPPNSKDISPSASFPGRVCLQFINECQTGAHDCDPSAICRDNEQSFTCECPAGFIDRSPNKLTRSGRVCVKLVDECREGRHTCSAQADCRDLEEGYTCECRDGYVDRSPNLASQPGRVCSAPEVCPSNHDCSSAAVCEPLGGMKYQCTCIQGYVDHSPNGQKGRVCVRNNACRDPRYNTCSRNAICYDEPNGYRCECKRGFLDRSPDPRSRGRVCEQPPPPTPPPIHPCQHPERNDCHPAGTCRATGPQEYTCECLAGYIDKSPDVRNRPGRLCVQTEPICLDSSQNDCHAAAICSEVNGPEKYSCKCRDGYIDQSPDSLRRPGRICKRMINECLDRSLNDCHTSAVCQDLADGYTCRCPVTMKDQSPNPNKPGRLCTAQVNECANPSLNSCSAFADCFDRENGYECRCRQGYHDDDPANPGRRCSFMINECESSNLNDCDKNAICTDTAGGYECSCRSPYRDEGPSGHRGRICRLNECLNPNMNNCDKNADCRDLDYGYTCVCRHGFYDQSPNPQEAGRVCIEFQQEQTIQRVDIKPPRTQQEDGLLCGRDHCIIARGEVCISGEYCGCKPGEGRSASNGRCQPVDETPLQVRVISRDRRPLMYSSEYGSSKNPPYVEIVELFQRNMATTFGGTSLAPRYVNTKVDYITHPKTVNSSWDQGLIFKYEVQTTKVKNALPIDECELWKQMQSSLDRTNGAIGGGSLRVAADNELLNPCKQQEEWGDCGGLKCKEKLGEVCLAGQVCGCPDGMKRSNSDSECRIVESWNVPLWVVRDKERPILYSESLDNPQTQIYKSYSNRIEKGIEGCYPHTELKNAFVSAEVNDIVNPVLLNSSYDSGLLFNTTVNFRKGMVRIPSDAYYQLVKYITKENNNEVGESDLYLNPVQPDPFKPCFKNDCDPHGKCIETSKYNYKCECATGYRDMNPLNPGKTCLPVHGFNECERKEDNECSENARCVDLEHLYKCECLPTFYDASPPEAIPGSMCVLDYCSDVNFCPTNTTCKNMEQQAECRCDAGFMDIRKSEKRTMLGLTDDTLCMHVRDVDECALGLNNCSGVAHCIDRAVGYTCRCPDGYIDGNPDEPGRVCGALLCDLCNAHGDCVHNSATNNVTCVCTDGWSGAQCQVAPSNASLVLLILLALLFLLLTLCCLLYFCTKCHCFKGRAGAAAGAAGLRYGRGAWPWSTLEGGSSSSESGADFSNEYYPDIGIPRAKLKGAGGTVERSHDVARMEQYLEEESSGAAGAVRIPRAHLAGSSGADIDSFSEASSDYTIREEVERRVTTDVTTKEIKTTTTTDASGNTIITTSETLIEPEDSHVRTVTHDHGYEATSGMMSGSAMNQASSASYEDDVSYYGKEGVSTSSFVNTGYAAGYSNRLFDEKERGESVAEFSIGKARGASSNHHQFESSANREIEEYQESDAASSTTEEHEIGDVRNLVTRNYSVDPIQNGQIERSRNEYVTTKTSSSVTRS</sequence>
<feature type="domain" description="EGF-like" evidence="20">
    <location>
        <begin position="912"/>
        <end position="953"/>
    </location>
</feature>
<feature type="signal peptide" evidence="18">
    <location>
        <begin position="1"/>
        <end position="21"/>
    </location>
</feature>
<feature type="domain" description="EGF-like" evidence="20">
    <location>
        <begin position="764"/>
        <end position="802"/>
    </location>
</feature>
<evidence type="ECO:0000256" key="15">
    <source>
        <dbReference type="PROSITE-ProRule" id="PRU00076"/>
    </source>
</evidence>
<feature type="domain" description="EGF-like" evidence="20">
    <location>
        <begin position="2264"/>
        <end position="2303"/>
    </location>
</feature>
<feature type="domain" description="EGF-like" evidence="20">
    <location>
        <begin position="2517"/>
        <end position="2557"/>
    </location>
</feature>
<feature type="domain" description="EGF-like" evidence="20">
    <location>
        <begin position="2314"/>
        <end position="2352"/>
    </location>
</feature>
<dbReference type="PROSITE" id="PS01187">
    <property type="entry name" value="EGF_CA"/>
    <property type="match status" value="1"/>
</dbReference>
<dbReference type="Proteomes" id="UP001152747">
    <property type="component" value="Unassembled WGS sequence"/>
</dbReference>
<feature type="domain" description="EGF-like" evidence="20">
    <location>
        <begin position="3333"/>
        <end position="3371"/>
    </location>
</feature>
<evidence type="ECO:0000313" key="23">
    <source>
        <dbReference type="Proteomes" id="UP001152747"/>
    </source>
</evidence>
<dbReference type="Gene3D" id="4.10.400.10">
    <property type="entry name" value="Low-density Lipoprotein Receptor"/>
    <property type="match status" value="4"/>
</dbReference>
<keyword evidence="4 17" id="KW-0812">Transmembrane</keyword>
<dbReference type="SMART" id="SM00286">
    <property type="entry name" value="PTI"/>
    <property type="match status" value="10"/>
</dbReference>
<dbReference type="PROSITE" id="PS50026">
    <property type="entry name" value="EGF_3"/>
    <property type="match status" value="38"/>
</dbReference>
<feature type="disulfide bond" evidence="15">
    <location>
        <begin position="2581"/>
        <end position="2598"/>
    </location>
</feature>
<feature type="domain" description="SEA" evidence="19">
    <location>
        <begin position="2877"/>
        <end position="3004"/>
    </location>
</feature>
<dbReference type="PROSITE" id="PS50024">
    <property type="entry name" value="SEA"/>
    <property type="match status" value="2"/>
</dbReference>
<evidence type="ECO:0000256" key="18">
    <source>
        <dbReference type="SAM" id="SignalP"/>
    </source>
</evidence>
<keyword evidence="3 15" id="KW-0245">EGF-like domain</keyword>
<keyword evidence="2" id="KW-1003">Cell membrane</keyword>
<feature type="domain" description="EGF-like" evidence="20">
    <location>
        <begin position="1033"/>
        <end position="1076"/>
    </location>
</feature>
<dbReference type="InterPro" id="IPR000082">
    <property type="entry name" value="SEA_dom"/>
</dbReference>
<dbReference type="Pfam" id="PF25314">
    <property type="entry name" value="TNFR_nem"/>
    <property type="match status" value="2"/>
</dbReference>
<dbReference type="PROSITE" id="PS50068">
    <property type="entry name" value="LDLRA_2"/>
    <property type="match status" value="5"/>
</dbReference>
<evidence type="ECO:0000259" key="20">
    <source>
        <dbReference type="PROSITE" id="PS50026"/>
    </source>
</evidence>
<dbReference type="InterPro" id="IPR002172">
    <property type="entry name" value="LDrepeatLR_classA_rpt"/>
</dbReference>
<feature type="domain" description="EGF-like" evidence="20">
    <location>
        <begin position="2569"/>
        <end position="2610"/>
    </location>
</feature>
<feature type="domain" description="EGF-like" evidence="20">
    <location>
        <begin position="1126"/>
        <end position="1164"/>
    </location>
</feature>
<organism evidence="22 23">
    <name type="scientific">Caenorhabditis angaria</name>
    <dbReference type="NCBI Taxonomy" id="860376"/>
    <lineage>
        <taxon>Eukaryota</taxon>
        <taxon>Metazoa</taxon>
        <taxon>Ecdysozoa</taxon>
        <taxon>Nematoda</taxon>
        <taxon>Chromadorea</taxon>
        <taxon>Rhabditida</taxon>
        <taxon>Rhabditina</taxon>
        <taxon>Rhabditomorpha</taxon>
        <taxon>Rhabditoidea</taxon>
        <taxon>Rhabditidae</taxon>
        <taxon>Peloderinae</taxon>
        <taxon>Caenorhabditis</taxon>
    </lineage>
</organism>
<proteinExistence type="predicted"/>
<dbReference type="SMART" id="SM00200">
    <property type="entry name" value="SEA"/>
    <property type="match status" value="2"/>
</dbReference>
<dbReference type="InterPro" id="IPR009030">
    <property type="entry name" value="Growth_fac_rcpt_cys_sf"/>
</dbReference>
<feature type="domain" description="EGF-like" evidence="20">
    <location>
        <begin position="418"/>
        <end position="456"/>
    </location>
</feature>
<feature type="domain" description="EGF-like" evidence="20">
    <location>
        <begin position="2720"/>
        <end position="2759"/>
    </location>
</feature>
<dbReference type="SMART" id="SM00179">
    <property type="entry name" value="EGF_CA"/>
    <property type="match status" value="38"/>
</dbReference>
<feature type="domain" description="EGF-like" evidence="20">
    <location>
        <begin position="3229"/>
        <end position="3268"/>
    </location>
</feature>
<evidence type="ECO:0000313" key="22">
    <source>
        <dbReference type="EMBL" id="CAI5445366.1"/>
    </source>
</evidence>
<dbReference type="Pfam" id="PF00092">
    <property type="entry name" value="VWA"/>
    <property type="match status" value="1"/>
</dbReference>
<dbReference type="Pfam" id="PF07645">
    <property type="entry name" value="EGF_CA"/>
    <property type="match status" value="22"/>
</dbReference>
<feature type="domain" description="VWFA" evidence="21">
    <location>
        <begin position="1236"/>
        <end position="1412"/>
    </location>
</feature>
<evidence type="ECO:0000256" key="12">
    <source>
        <dbReference type="ARBA" id="ARBA00023170"/>
    </source>
</evidence>
<dbReference type="EMBL" id="CANHGI010000003">
    <property type="protein sequence ID" value="CAI5445366.1"/>
    <property type="molecule type" value="Genomic_DNA"/>
</dbReference>
<feature type="domain" description="EGF-like" evidence="20">
    <location>
        <begin position="2364"/>
        <end position="2402"/>
    </location>
</feature>
<keyword evidence="10 17" id="KW-0472">Membrane</keyword>
<dbReference type="SMART" id="SM00327">
    <property type="entry name" value="VWA"/>
    <property type="match status" value="1"/>
</dbReference>
<comment type="caution">
    <text evidence="15">Lacks conserved residue(s) required for the propagation of feature annotation.</text>
</comment>
<dbReference type="InterPro" id="IPR056590">
    <property type="entry name" value="Mua-3/Mup-4_EGF"/>
</dbReference>
<feature type="domain" description="EGF-like" evidence="20">
    <location>
        <begin position="863"/>
        <end position="902"/>
    </location>
</feature>
<keyword evidence="12" id="KW-0675">Receptor</keyword>
<evidence type="ECO:0000256" key="6">
    <source>
        <dbReference type="ARBA" id="ARBA00022737"/>
    </source>
</evidence>
<feature type="disulfide bond" evidence="15">
    <location>
        <begin position="1044"/>
        <end position="1061"/>
    </location>
</feature>
<dbReference type="GO" id="GO:0005509">
    <property type="term" value="F:calcium ion binding"/>
    <property type="evidence" value="ECO:0007669"/>
    <property type="project" value="InterPro"/>
</dbReference>
<dbReference type="PROSITE" id="PS00010">
    <property type="entry name" value="ASX_HYDROXYL"/>
    <property type="match status" value="32"/>
</dbReference>
<accession>A0A9P1IHV5</accession>
<name>A0A9P1IHV5_9PELO</name>
<dbReference type="SMART" id="SM00192">
    <property type="entry name" value="LDLa"/>
    <property type="match status" value="5"/>
</dbReference>
<keyword evidence="11 15" id="KW-1015">Disulfide bond</keyword>
<evidence type="ECO:0000259" key="21">
    <source>
        <dbReference type="PROSITE" id="PS50234"/>
    </source>
</evidence>
<dbReference type="InterPro" id="IPR000742">
    <property type="entry name" value="EGF"/>
</dbReference>
<dbReference type="CDD" id="cd00112">
    <property type="entry name" value="LDLa"/>
    <property type="match status" value="2"/>
</dbReference>
<dbReference type="SUPFAM" id="SSF57424">
    <property type="entry name" value="LDL receptor-like module"/>
    <property type="match status" value="4"/>
</dbReference>
<feature type="domain" description="EGF-like" evidence="20">
    <location>
        <begin position="3181"/>
        <end position="3218"/>
    </location>
</feature>
<evidence type="ECO:0000256" key="16">
    <source>
        <dbReference type="SAM" id="MobiDB-lite"/>
    </source>
</evidence>
<dbReference type="InterPro" id="IPR036055">
    <property type="entry name" value="LDL_receptor-like_sf"/>
</dbReference>
<evidence type="ECO:0000256" key="17">
    <source>
        <dbReference type="SAM" id="Phobius"/>
    </source>
</evidence>
<feature type="domain" description="EGF-like" evidence="20">
    <location>
        <begin position="3378"/>
        <end position="3414"/>
    </location>
</feature>
<feature type="disulfide bond" evidence="15">
    <location>
        <begin position="3404"/>
        <end position="3413"/>
    </location>
</feature>
<feature type="compositionally biased region" description="Polar residues" evidence="16">
    <location>
        <begin position="3726"/>
        <end position="3740"/>
    </location>
</feature>
<feature type="domain" description="EGF-like" evidence="20">
    <location>
        <begin position="468"/>
        <end position="507"/>
    </location>
</feature>
<keyword evidence="7" id="KW-0130">Cell adhesion</keyword>
<dbReference type="PROSITE" id="PS50234">
    <property type="entry name" value="VWFA"/>
    <property type="match status" value="1"/>
</dbReference>
<keyword evidence="23" id="KW-1185">Reference proteome</keyword>
<evidence type="ECO:0000259" key="19">
    <source>
        <dbReference type="PROSITE" id="PS50024"/>
    </source>
</evidence>
<evidence type="ECO:0000256" key="9">
    <source>
        <dbReference type="ARBA" id="ARBA00022989"/>
    </source>
</evidence>
<dbReference type="InterPro" id="IPR036465">
    <property type="entry name" value="vWFA_dom_sf"/>
</dbReference>
<feature type="domain" description="EGF-like" evidence="20">
    <location>
        <begin position="2168"/>
        <end position="2204"/>
    </location>
</feature>
<dbReference type="InterPro" id="IPR002035">
    <property type="entry name" value="VWF_A"/>
</dbReference>
<dbReference type="Pfam" id="PF00057">
    <property type="entry name" value="Ldl_recept_a"/>
    <property type="match status" value="1"/>
</dbReference>
<evidence type="ECO:0000256" key="1">
    <source>
        <dbReference type="ARBA" id="ARBA00004162"/>
    </source>
</evidence>
<dbReference type="SMART" id="SM00181">
    <property type="entry name" value="EGF"/>
    <property type="match status" value="50"/>
</dbReference>
<feature type="region of interest" description="Disordered" evidence="16">
    <location>
        <begin position="2498"/>
        <end position="2517"/>
    </location>
</feature>
<dbReference type="PANTHER" id="PTHR24050:SF28">
    <property type="entry name" value="UROMODULIN-LIKE"/>
    <property type="match status" value="1"/>
</dbReference>
<comment type="caution">
    <text evidence="22">The sequence shown here is derived from an EMBL/GenBank/DDBJ whole genome shotgun (WGS) entry which is preliminary data.</text>
</comment>
<feature type="domain" description="EGF-like" evidence="20">
    <location>
        <begin position="1664"/>
        <end position="1704"/>
    </location>
</feature>
<keyword evidence="13" id="KW-0325">Glycoprotein</keyword>
<feature type="domain" description="EGF-like" evidence="20">
    <location>
        <begin position="1919"/>
        <end position="1957"/>
    </location>
</feature>
<protein>
    <submittedName>
        <fullName evidence="22">Uncharacterized protein</fullName>
    </submittedName>
</protein>
<evidence type="ECO:0000256" key="8">
    <source>
        <dbReference type="ARBA" id="ARBA00022949"/>
    </source>
</evidence>
<evidence type="ECO:0000256" key="10">
    <source>
        <dbReference type="ARBA" id="ARBA00023136"/>
    </source>
</evidence>